<dbReference type="Gene3D" id="3.30.1540.10">
    <property type="entry name" value="formyl-coa transferase, domain 3"/>
    <property type="match status" value="1"/>
</dbReference>
<evidence type="ECO:0000256" key="1">
    <source>
        <dbReference type="ARBA" id="ARBA00022679"/>
    </source>
</evidence>
<dbReference type="Proteomes" id="UP000270342">
    <property type="component" value="Unassembled WGS sequence"/>
</dbReference>
<organism evidence="2 3">
    <name type="scientific">Pararobbsia silviterrae</name>
    <dbReference type="NCBI Taxonomy" id="1792498"/>
    <lineage>
        <taxon>Bacteria</taxon>
        <taxon>Pseudomonadati</taxon>
        <taxon>Pseudomonadota</taxon>
        <taxon>Betaproteobacteria</taxon>
        <taxon>Burkholderiales</taxon>
        <taxon>Burkholderiaceae</taxon>
        <taxon>Pararobbsia</taxon>
    </lineage>
</organism>
<reference evidence="2 3" key="1">
    <citation type="submission" date="2018-10" db="EMBL/GenBank/DDBJ databases">
        <title>Robbsia sp. DHC34, isolated from soil.</title>
        <authorList>
            <person name="Gao Z.-H."/>
            <person name="Qiu L.-H."/>
        </authorList>
    </citation>
    <scope>NUCLEOTIDE SEQUENCE [LARGE SCALE GENOMIC DNA]</scope>
    <source>
        <strain evidence="2 3">DHC34</strain>
    </source>
</reference>
<dbReference type="InterPro" id="IPR023606">
    <property type="entry name" value="CoA-Trfase_III_dom_1_sf"/>
</dbReference>
<dbReference type="AlphaFoldDB" id="A0A494YAS5"/>
<dbReference type="PANTHER" id="PTHR48207:SF3">
    <property type="entry name" value="SUCCINATE--HYDROXYMETHYLGLUTARATE COA-TRANSFERASE"/>
    <property type="match status" value="1"/>
</dbReference>
<gene>
    <name evidence="2" type="ORF">D7S86_07360</name>
</gene>
<dbReference type="EMBL" id="RBZU01000002">
    <property type="protein sequence ID" value="RKP57745.1"/>
    <property type="molecule type" value="Genomic_DNA"/>
</dbReference>
<protein>
    <submittedName>
        <fullName evidence="2">CoA transferase</fullName>
    </submittedName>
</protein>
<proteinExistence type="predicted"/>
<dbReference type="OrthoDB" id="5294844at2"/>
<evidence type="ECO:0000313" key="2">
    <source>
        <dbReference type="EMBL" id="RKP57745.1"/>
    </source>
</evidence>
<dbReference type="Gene3D" id="3.40.50.10540">
    <property type="entry name" value="Crotonobetainyl-coa:carnitine coa-transferase, domain 1"/>
    <property type="match status" value="1"/>
</dbReference>
<dbReference type="SUPFAM" id="SSF89796">
    <property type="entry name" value="CoA-transferase family III (CaiB/BaiF)"/>
    <property type="match status" value="1"/>
</dbReference>
<dbReference type="PANTHER" id="PTHR48207">
    <property type="entry name" value="SUCCINATE--HYDROXYMETHYLGLUTARATE COA-TRANSFERASE"/>
    <property type="match status" value="1"/>
</dbReference>
<dbReference type="InterPro" id="IPR044855">
    <property type="entry name" value="CoA-Trfase_III_dom3_sf"/>
</dbReference>
<keyword evidence="1 2" id="KW-0808">Transferase</keyword>
<evidence type="ECO:0000313" key="3">
    <source>
        <dbReference type="Proteomes" id="UP000270342"/>
    </source>
</evidence>
<keyword evidence="3" id="KW-1185">Reference proteome</keyword>
<dbReference type="Pfam" id="PF02515">
    <property type="entry name" value="CoA_transf_3"/>
    <property type="match status" value="1"/>
</dbReference>
<accession>A0A494YAS5</accession>
<sequence length="401" mass="43214">MKIPSAVPGSLAGLKVLDLSRFIAGPYCAMLLGDLGADVIKVETPGKGENTRSFDPQVGGESLYTIVFNRNKRGMTLNFRSPEGQAVLRELIAKADIVIENFVPGTLEKMGCGWDAMHALNPRLIMTRISGFKSTGPYAHRPCFDVIAQAMSGLMDLTGHPDGPPTAAGTFVVDYSTAMYATIGTLAALQHRERTGEGQLVEATLLSSALSMLVTAIPDQLLSGHTTTRNGTRDRFNAPGNTFKTADGAWILLLAVGDDKFNALAACMDRDDLLEDPNFSTNAQRMRHVPEIEAIVQDWVGRYTVEQILPKLEASGIPSAKVATIADVVQDRNVIESELIVQLDQKGGQVPVQGFAIDMNATPPAIRHPAPSVGEHTDEVLREWLGMRADVADALRAKKAI</sequence>
<dbReference type="InterPro" id="IPR003673">
    <property type="entry name" value="CoA-Trfase_fam_III"/>
</dbReference>
<dbReference type="RefSeq" id="WP_121085021.1">
    <property type="nucleotide sequence ID" value="NZ_RBZU01000002.1"/>
</dbReference>
<dbReference type="InterPro" id="IPR050483">
    <property type="entry name" value="CoA-transferase_III_domain"/>
</dbReference>
<name>A0A494YAS5_9BURK</name>
<dbReference type="GO" id="GO:0008410">
    <property type="term" value="F:CoA-transferase activity"/>
    <property type="evidence" value="ECO:0007669"/>
    <property type="project" value="TreeGrafter"/>
</dbReference>
<comment type="caution">
    <text evidence="2">The sequence shown here is derived from an EMBL/GenBank/DDBJ whole genome shotgun (WGS) entry which is preliminary data.</text>
</comment>